<evidence type="ECO:0000256" key="9">
    <source>
        <dbReference type="ARBA" id="ARBA00022989"/>
    </source>
</evidence>
<dbReference type="CDD" id="cd06225">
    <property type="entry name" value="HAMP"/>
    <property type="match status" value="1"/>
</dbReference>
<dbReference type="KEGG" id="jde:Jden_2052"/>
<dbReference type="CDD" id="cd00082">
    <property type="entry name" value="HisKA"/>
    <property type="match status" value="1"/>
</dbReference>
<name>C7R0M6_JONDD</name>
<evidence type="ECO:0000259" key="15">
    <source>
        <dbReference type="PROSITE" id="PS50885"/>
    </source>
</evidence>
<comment type="catalytic activity">
    <reaction evidence="1">
        <text>ATP + protein L-histidine = ADP + protein N-phospho-L-histidine.</text>
        <dbReference type="EC" id="2.7.13.3"/>
    </reaction>
</comment>
<feature type="domain" description="HAMP" evidence="15">
    <location>
        <begin position="214"/>
        <end position="267"/>
    </location>
</feature>
<feature type="compositionally biased region" description="Pro residues" evidence="12">
    <location>
        <begin position="1"/>
        <end position="13"/>
    </location>
</feature>
<dbReference type="InterPro" id="IPR050428">
    <property type="entry name" value="TCS_sensor_his_kinase"/>
</dbReference>
<keyword evidence="10" id="KW-0902">Two-component regulatory system</keyword>
<dbReference type="GO" id="GO:0000155">
    <property type="term" value="F:phosphorelay sensor kinase activity"/>
    <property type="evidence" value="ECO:0007669"/>
    <property type="project" value="InterPro"/>
</dbReference>
<dbReference type="InterPro" id="IPR003594">
    <property type="entry name" value="HATPase_dom"/>
</dbReference>
<sequence length="520" mass="56361">MTTPTPPPPPPTPEDNAPTGARRLHPVRAWFERRSLNARLTALVMLILTAGLMSATLLTTTIVRNYLIQSIDDDLTTTYSNIASQIITDQSGTSILPSDYYLAVGNSNGLLNYWVQPETANSLGVPDLNTYLRRDFPHTQIPYDEPFTTDAVMTSAQWRVLIQRFHSNVGPIDIYVALPLTETEQLVDHVQRILMLTGLSIIAIGGAIGSLAVSRSLKPLAGIERTAAAIAQGDLSRRIPQSPASTEVGSLARSLNTMLATIERAFAAQEASEAKMRRFVSDASHELRTPLATIRGYGELYRMGALTDTDALNDTMRRIEDSATRMGSLVDDLLALARLDEGRPLHHDDVDVTVLSLDALADLRALDPSRTVTLTRLDGRAGSPPPLHVIGDDAKLRQVFANLVGNAIRYTPAGSPVEIALGPHPTQPDHVRIEFRDHGPGVADEHREKIFERFYRIDTSRTRDLGGSGLGLAIVSAIVHAHNGRTHVSDPPGGGLTITLDLKAAPTSNTSNTGTTDTEL</sequence>
<dbReference type="eggNOG" id="COG5002">
    <property type="taxonomic scope" value="Bacteria"/>
</dbReference>
<evidence type="ECO:0000256" key="1">
    <source>
        <dbReference type="ARBA" id="ARBA00000085"/>
    </source>
</evidence>
<feature type="domain" description="Histidine kinase" evidence="14">
    <location>
        <begin position="282"/>
        <end position="506"/>
    </location>
</feature>
<dbReference type="OrthoDB" id="9786919at2"/>
<organism evidence="16 17">
    <name type="scientific">Jonesia denitrificans (strain ATCC 14870 / DSM 20603 / BCRC 15368 / CIP 55.134 / JCM 11481 / NBRC 15587 / NCTC 10816 / Prevot 55134)</name>
    <name type="common">Listeria denitrificans</name>
    <dbReference type="NCBI Taxonomy" id="471856"/>
    <lineage>
        <taxon>Bacteria</taxon>
        <taxon>Bacillati</taxon>
        <taxon>Actinomycetota</taxon>
        <taxon>Actinomycetes</taxon>
        <taxon>Micrococcales</taxon>
        <taxon>Jonesiaceae</taxon>
        <taxon>Jonesia</taxon>
    </lineage>
</organism>
<dbReference type="PANTHER" id="PTHR45436:SF5">
    <property type="entry name" value="SENSOR HISTIDINE KINASE TRCS"/>
    <property type="match status" value="1"/>
</dbReference>
<dbReference type="SUPFAM" id="SSF158472">
    <property type="entry name" value="HAMP domain-like"/>
    <property type="match status" value="1"/>
</dbReference>
<dbReference type="EC" id="2.7.13.3" evidence="4"/>
<dbReference type="Gene3D" id="6.10.340.10">
    <property type="match status" value="1"/>
</dbReference>
<evidence type="ECO:0000313" key="17">
    <source>
        <dbReference type="Proteomes" id="UP000000628"/>
    </source>
</evidence>
<dbReference type="Pfam" id="PF00672">
    <property type="entry name" value="HAMP"/>
    <property type="match status" value="1"/>
</dbReference>
<feature type="transmembrane region" description="Helical" evidence="13">
    <location>
        <begin position="40"/>
        <end position="63"/>
    </location>
</feature>
<dbReference type="InterPro" id="IPR036097">
    <property type="entry name" value="HisK_dim/P_sf"/>
</dbReference>
<dbReference type="SUPFAM" id="SSF47384">
    <property type="entry name" value="Homodimeric domain of signal transducing histidine kinase"/>
    <property type="match status" value="1"/>
</dbReference>
<evidence type="ECO:0000256" key="4">
    <source>
        <dbReference type="ARBA" id="ARBA00012438"/>
    </source>
</evidence>
<evidence type="ECO:0000256" key="2">
    <source>
        <dbReference type="ARBA" id="ARBA00001968"/>
    </source>
</evidence>
<evidence type="ECO:0000259" key="14">
    <source>
        <dbReference type="PROSITE" id="PS50109"/>
    </source>
</evidence>
<keyword evidence="6" id="KW-0808">Transferase</keyword>
<gene>
    <name evidence="16" type="ordered locus">Jden_2052</name>
</gene>
<dbReference type="FunFam" id="1.10.287.130:FF:000001">
    <property type="entry name" value="Two-component sensor histidine kinase"/>
    <property type="match status" value="1"/>
</dbReference>
<dbReference type="FunFam" id="3.30.565.10:FF:000006">
    <property type="entry name" value="Sensor histidine kinase WalK"/>
    <property type="match status" value="1"/>
</dbReference>
<dbReference type="InterPro" id="IPR005467">
    <property type="entry name" value="His_kinase_dom"/>
</dbReference>
<dbReference type="InterPro" id="IPR003661">
    <property type="entry name" value="HisK_dim/P_dom"/>
</dbReference>
<reference evidence="16 17" key="1">
    <citation type="journal article" date="2009" name="Stand. Genomic Sci.">
        <title>Complete genome sequence of Jonesia denitrificans type strain (Prevot 55134).</title>
        <authorList>
            <person name="Pukall R."/>
            <person name="Gehrich-Schroter G."/>
            <person name="Lapidus A."/>
            <person name="Nolan M."/>
            <person name="Glavina Del Rio T."/>
            <person name="Lucas S."/>
            <person name="Chen F."/>
            <person name="Tice H."/>
            <person name="Pitluck S."/>
            <person name="Cheng J.F."/>
            <person name="Copeland A."/>
            <person name="Saunders E."/>
            <person name="Brettin T."/>
            <person name="Detter J.C."/>
            <person name="Bruce D."/>
            <person name="Goodwin L."/>
            <person name="Pati A."/>
            <person name="Ivanova N."/>
            <person name="Mavromatis K."/>
            <person name="Ovchinnikova G."/>
            <person name="Chen A."/>
            <person name="Palaniappan K."/>
            <person name="Land M."/>
            <person name="Hauser L."/>
            <person name="Chang Y.J."/>
            <person name="Jeffries C.D."/>
            <person name="Chain P."/>
            <person name="Goker M."/>
            <person name="Bristow J."/>
            <person name="Eisen J.A."/>
            <person name="Markowitz V."/>
            <person name="Hugenholtz P."/>
            <person name="Kyrpides N.C."/>
            <person name="Klenk H.P."/>
            <person name="Han C."/>
        </authorList>
    </citation>
    <scope>NUCLEOTIDE SEQUENCE [LARGE SCALE GENOMIC DNA]</scope>
    <source>
        <strain evidence="17">ATCC 14870 / DSM 20603 / BCRC 15368 / CIP 55.134 / JCM 11481 / NBRC 15587 / NCTC 10816 / Prevot 55134</strain>
    </source>
</reference>
<dbReference type="EMBL" id="CP001706">
    <property type="protein sequence ID" value="ACV09690.1"/>
    <property type="molecule type" value="Genomic_DNA"/>
</dbReference>
<dbReference type="Gene3D" id="1.10.287.130">
    <property type="match status" value="1"/>
</dbReference>
<feature type="region of interest" description="Disordered" evidence="12">
    <location>
        <begin position="1"/>
        <end position="20"/>
    </location>
</feature>
<keyword evidence="11 13" id="KW-0472">Membrane</keyword>
<dbReference type="AlphaFoldDB" id="C7R0M6"/>
<dbReference type="Gene3D" id="3.30.565.10">
    <property type="entry name" value="Histidine kinase-like ATPase, C-terminal domain"/>
    <property type="match status" value="1"/>
</dbReference>
<feature type="compositionally biased region" description="Low complexity" evidence="12">
    <location>
        <begin position="507"/>
        <end position="520"/>
    </location>
</feature>
<dbReference type="HOGENOM" id="CLU_000445_89_6_11"/>
<evidence type="ECO:0000256" key="8">
    <source>
        <dbReference type="ARBA" id="ARBA00022777"/>
    </source>
</evidence>
<evidence type="ECO:0000256" key="6">
    <source>
        <dbReference type="ARBA" id="ARBA00022679"/>
    </source>
</evidence>
<dbReference type="SMART" id="SM00388">
    <property type="entry name" value="HisKA"/>
    <property type="match status" value="1"/>
</dbReference>
<keyword evidence="9 13" id="KW-1133">Transmembrane helix</keyword>
<dbReference type="Pfam" id="PF00512">
    <property type="entry name" value="HisKA"/>
    <property type="match status" value="1"/>
</dbReference>
<comment type="subcellular location">
    <subcellularLocation>
        <location evidence="3">Cell membrane</location>
    </subcellularLocation>
</comment>
<evidence type="ECO:0000256" key="11">
    <source>
        <dbReference type="ARBA" id="ARBA00023136"/>
    </source>
</evidence>
<evidence type="ECO:0000256" key="7">
    <source>
        <dbReference type="ARBA" id="ARBA00022692"/>
    </source>
</evidence>
<dbReference type="RefSeq" id="WP_015772318.1">
    <property type="nucleotide sequence ID" value="NC_013174.1"/>
</dbReference>
<dbReference type="InterPro" id="IPR036890">
    <property type="entry name" value="HATPase_C_sf"/>
</dbReference>
<dbReference type="SUPFAM" id="SSF55874">
    <property type="entry name" value="ATPase domain of HSP90 chaperone/DNA topoisomerase II/histidine kinase"/>
    <property type="match status" value="1"/>
</dbReference>
<keyword evidence="17" id="KW-1185">Reference proteome</keyword>
<dbReference type="InterPro" id="IPR003660">
    <property type="entry name" value="HAMP_dom"/>
</dbReference>
<dbReference type="SMART" id="SM00387">
    <property type="entry name" value="HATPase_c"/>
    <property type="match status" value="1"/>
</dbReference>
<comment type="cofactor">
    <cofactor evidence="2">
        <name>a divalent metal cation</name>
        <dbReference type="ChEBI" id="CHEBI:60240"/>
    </cofactor>
</comment>
<feature type="region of interest" description="Disordered" evidence="12">
    <location>
        <begin position="500"/>
        <end position="520"/>
    </location>
</feature>
<dbReference type="eggNOG" id="COG2770">
    <property type="taxonomic scope" value="Bacteria"/>
</dbReference>
<keyword evidence="8 16" id="KW-0418">Kinase</keyword>
<dbReference type="PROSITE" id="PS50885">
    <property type="entry name" value="HAMP"/>
    <property type="match status" value="1"/>
</dbReference>
<dbReference type="GO" id="GO:0005886">
    <property type="term" value="C:plasma membrane"/>
    <property type="evidence" value="ECO:0007669"/>
    <property type="project" value="UniProtKB-SubCell"/>
</dbReference>
<dbReference type="Pfam" id="PF02518">
    <property type="entry name" value="HATPase_c"/>
    <property type="match status" value="1"/>
</dbReference>
<dbReference type="CDD" id="cd00075">
    <property type="entry name" value="HATPase"/>
    <property type="match status" value="1"/>
</dbReference>
<dbReference type="Proteomes" id="UP000000628">
    <property type="component" value="Chromosome"/>
</dbReference>
<dbReference type="SMART" id="SM00304">
    <property type="entry name" value="HAMP"/>
    <property type="match status" value="1"/>
</dbReference>
<feature type="transmembrane region" description="Helical" evidence="13">
    <location>
        <begin position="193"/>
        <end position="213"/>
    </location>
</feature>
<dbReference type="PROSITE" id="PS50109">
    <property type="entry name" value="HIS_KIN"/>
    <property type="match status" value="1"/>
</dbReference>
<dbReference type="InterPro" id="IPR004358">
    <property type="entry name" value="Sig_transdc_His_kin-like_C"/>
</dbReference>
<accession>C7R0M6</accession>
<keyword evidence="5" id="KW-0597">Phosphoprotein</keyword>
<evidence type="ECO:0000313" key="16">
    <source>
        <dbReference type="EMBL" id="ACV09690.1"/>
    </source>
</evidence>
<proteinExistence type="predicted"/>
<evidence type="ECO:0000256" key="10">
    <source>
        <dbReference type="ARBA" id="ARBA00023012"/>
    </source>
</evidence>
<dbReference type="PRINTS" id="PR00344">
    <property type="entry name" value="BCTRLSENSOR"/>
</dbReference>
<evidence type="ECO:0000256" key="3">
    <source>
        <dbReference type="ARBA" id="ARBA00004236"/>
    </source>
</evidence>
<dbReference type="PANTHER" id="PTHR45436">
    <property type="entry name" value="SENSOR HISTIDINE KINASE YKOH"/>
    <property type="match status" value="1"/>
</dbReference>
<evidence type="ECO:0000256" key="12">
    <source>
        <dbReference type="SAM" id="MobiDB-lite"/>
    </source>
</evidence>
<protein>
    <recommendedName>
        <fullName evidence="4">histidine kinase</fullName>
        <ecNumber evidence="4">2.7.13.3</ecNumber>
    </recommendedName>
</protein>
<keyword evidence="7 13" id="KW-0812">Transmembrane</keyword>
<dbReference type="STRING" id="471856.Jden_2052"/>
<evidence type="ECO:0000256" key="5">
    <source>
        <dbReference type="ARBA" id="ARBA00022553"/>
    </source>
</evidence>
<dbReference type="GO" id="GO:0005509">
    <property type="term" value="F:calcium ion binding"/>
    <property type="evidence" value="ECO:0007669"/>
    <property type="project" value="UniProtKB-ARBA"/>
</dbReference>
<evidence type="ECO:0000256" key="13">
    <source>
        <dbReference type="SAM" id="Phobius"/>
    </source>
</evidence>